<feature type="transmembrane region" description="Helical" evidence="2">
    <location>
        <begin position="232"/>
        <end position="252"/>
    </location>
</feature>
<feature type="region of interest" description="Disordered" evidence="1">
    <location>
        <begin position="161"/>
        <end position="182"/>
    </location>
</feature>
<sequence>MGVPGRLAAFLLGATGAMGYNLLSTTVGYRGVAVTLAVGAVLAAANWVRGLPPRAPLVRYALRVLLALALVAAVVAMTTPRGFAGPAVLLSAGLVAAAVVIPADLVVAGLLAFLTAFAGLGLAFVDVGLAEMRDGDASFGAALVAAGVLLGLQVLRAGRSSVTAGGPARSPERSGAPEGGIRAHRLGQGRAGQVTGRTDEWVFRGTHLASTIGGVVFIGGGTAVLVRDGATFGLVIAAFGLGLVACGLAQLLGSVTLWGVAAVSAGAAFAGTGLGALRDDQVVAGAGMIGVGLVLVPAGGLMILHQVGVDRVLRWLGRLTSEPAATPGTGAAAAGRGPSDGIDRRPGTRTP</sequence>
<organism evidence="3 4">
    <name type="scientific">Micromonospora citrea</name>
    <dbReference type="NCBI Taxonomy" id="47855"/>
    <lineage>
        <taxon>Bacteria</taxon>
        <taxon>Bacillati</taxon>
        <taxon>Actinomycetota</taxon>
        <taxon>Actinomycetes</taxon>
        <taxon>Micromonosporales</taxon>
        <taxon>Micromonosporaceae</taxon>
        <taxon>Micromonospora</taxon>
    </lineage>
</organism>
<feature type="transmembrane region" description="Helical" evidence="2">
    <location>
        <begin position="60"/>
        <end position="77"/>
    </location>
</feature>
<feature type="transmembrane region" description="Helical" evidence="2">
    <location>
        <begin position="29"/>
        <end position="48"/>
    </location>
</feature>
<evidence type="ECO:0000313" key="4">
    <source>
        <dbReference type="Proteomes" id="UP000199001"/>
    </source>
</evidence>
<feature type="transmembrane region" description="Helical" evidence="2">
    <location>
        <begin position="283"/>
        <end position="304"/>
    </location>
</feature>
<evidence type="ECO:0000313" key="3">
    <source>
        <dbReference type="EMBL" id="SCL44525.1"/>
    </source>
</evidence>
<proteinExistence type="predicted"/>
<evidence type="ECO:0000256" key="1">
    <source>
        <dbReference type="SAM" id="MobiDB-lite"/>
    </source>
</evidence>
<feature type="compositionally biased region" description="Low complexity" evidence="1">
    <location>
        <begin position="324"/>
        <end position="335"/>
    </location>
</feature>
<feature type="transmembrane region" description="Helical" evidence="2">
    <location>
        <begin position="257"/>
        <end position="277"/>
    </location>
</feature>
<keyword evidence="2" id="KW-0812">Transmembrane</keyword>
<feature type="region of interest" description="Disordered" evidence="1">
    <location>
        <begin position="324"/>
        <end position="351"/>
    </location>
</feature>
<dbReference type="AlphaFoldDB" id="A0A1C6TRU2"/>
<feature type="transmembrane region" description="Helical" evidence="2">
    <location>
        <begin position="83"/>
        <end position="101"/>
    </location>
</feature>
<dbReference type="Proteomes" id="UP000199001">
    <property type="component" value="Unassembled WGS sequence"/>
</dbReference>
<keyword evidence="2" id="KW-1133">Transmembrane helix</keyword>
<feature type="transmembrane region" description="Helical" evidence="2">
    <location>
        <begin position="207"/>
        <end position="226"/>
    </location>
</feature>
<reference evidence="4" key="1">
    <citation type="submission" date="2016-06" db="EMBL/GenBank/DDBJ databases">
        <authorList>
            <person name="Varghese N."/>
            <person name="Submissions Spin"/>
        </authorList>
    </citation>
    <scope>NUCLEOTIDE SEQUENCE [LARGE SCALE GENOMIC DNA]</scope>
    <source>
        <strain evidence="4">DSM 43903</strain>
    </source>
</reference>
<evidence type="ECO:0000256" key="2">
    <source>
        <dbReference type="SAM" id="Phobius"/>
    </source>
</evidence>
<dbReference type="EMBL" id="FMHZ01000002">
    <property type="protein sequence ID" value="SCL44525.1"/>
    <property type="molecule type" value="Genomic_DNA"/>
</dbReference>
<protein>
    <submittedName>
        <fullName evidence="3">Uncharacterized protein</fullName>
    </submittedName>
</protein>
<feature type="compositionally biased region" description="Basic and acidic residues" evidence="1">
    <location>
        <begin position="341"/>
        <end position="351"/>
    </location>
</feature>
<accession>A0A1C6TRU2</accession>
<name>A0A1C6TRU2_9ACTN</name>
<gene>
    <name evidence="3" type="ORF">GA0070606_0331</name>
</gene>
<dbReference type="STRING" id="47855.GA0070606_0331"/>
<keyword evidence="4" id="KW-1185">Reference proteome</keyword>
<feature type="transmembrane region" description="Helical" evidence="2">
    <location>
        <begin position="106"/>
        <end position="125"/>
    </location>
</feature>
<feature type="transmembrane region" description="Helical" evidence="2">
    <location>
        <begin position="137"/>
        <end position="155"/>
    </location>
</feature>
<keyword evidence="2" id="KW-0472">Membrane</keyword>